<protein>
    <recommendedName>
        <fullName evidence="3">Glycosyl transferase family 11</fullName>
    </recommendedName>
</protein>
<dbReference type="STRING" id="1469948.GCA_000732725_03719"/>
<keyword evidence="2" id="KW-1185">Reference proteome</keyword>
<dbReference type="EMBL" id="SLUO01000004">
    <property type="protein sequence ID" value="TCL59406.1"/>
    <property type="molecule type" value="Genomic_DNA"/>
</dbReference>
<accession>A0A4R1R219</accession>
<evidence type="ECO:0000313" key="1">
    <source>
        <dbReference type="EMBL" id="TCL59406.1"/>
    </source>
</evidence>
<reference evidence="1 2" key="1">
    <citation type="submission" date="2019-03" db="EMBL/GenBank/DDBJ databases">
        <title>Genomic Encyclopedia of Type Strains, Phase IV (KMG-IV): sequencing the most valuable type-strain genomes for metagenomic binning, comparative biology and taxonomic classification.</title>
        <authorList>
            <person name="Goeker M."/>
        </authorList>
    </citation>
    <scope>NUCLEOTIDE SEQUENCE [LARGE SCALE GENOMIC DNA]</scope>
    <source>
        <strain evidence="1 2">DSM 100556</strain>
    </source>
</reference>
<organism evidence="1 2">
    <name type="scientific">Kineothrix alysoides</name>
    <dbReference type="NCBI Taxonomy" id="1469948"/>
    <lineage>
        <taxon>Bacteria</taxon>
        <taxon>Bacillati</taxon>
        <taxon>Bacillota</taxon>
        <taxon>Clostridia</taxon>
        <taxon>Lachnospirales</taxon>
        <taxon>Lachnospiraceae</taxon>
        <taxon>Kineothrix</taxon>
    </lineage>
</organism>
<gene>
    <name evidence="1" type="ORF">EDD76_104143</name>
</gene>
<proteinExistence type="predicted"/>
<dbReference type="Proteomes" id="UP000295718">
    <property type="component" value="Unassembled WGS sequence"/>
</dbReference>
<evidence type="ECO:0008006" key="3">
    <source>
        <dbReference type="Google" id="ProtNLM"/>
    </source>
</evidence>
<comment type="caution">
    <text evidence="1">The sequence shown here is derived from an EMBL/GenBank/DDBJ whole genome shotgun (WGS) entry which is preliminary data.</text>
</comment>
<dbReference type="RefSeq" id="WP_035315857.1">
    <property type="nucleotide sequence ID" value="NZ_JPNB01000002.1"/>
</dbReference>
<evidence type="ECO:0000313" key="2">
    <source>
        <dbReference type="Proteomes" id="UP000295718"/>
    </source>
</evidence>
<dbReference type="AlphaFoldDB" id="A0A4R1R219"/>
<sequence length="335" mass="39329">MIGTEFLKGQGLGNQLFCYISARCLAKDLCCEFGTAGQEQLAVNIHSKKGMYFMDMDLGSPIADVSTFDVYREAEMRLYLKNCVHDMVYGCYVAGADEKLYEIKENTLIYGNLQAQRYFLHHKEEIKEWLQVKEEYDSHEFTKDNLCIMNVRGGEYADNRALFLRRSYWLNAMKHMKNIRSDMEFMIVTDDLEAAGRILPGIPAYHFDLAGDYVTIKNARYLILSNSTFAFFPAFTSETAMKIIAPKFWARHNVSDGYWAGEQNIYEDFMYLDRRGKLFTAEECRKELEEYKRRLGTLMRTVKYEDSAVRRQAGKDKFLYWWDKAKGKIYRIYKR</sequence>
<name>A0A4R1R219_9FIRM</name>
<dbReference type="OrthoDB" id="1995132at2"/>